<protein>
    <recommendedName>
        <fullName evidence="3">NADH:flavin oxidoreductase/NADH oxidase N-terminal domain-containing protein</fullName>
    </recommendedName>
</protein>
<proteinExistence type="predicted"/>
<dbReference type="AlphaFoldDB" id="A0A2N3HW64"/>
<keyword evidence="2" id="KW-0560">Oxidoreductase</keyword>
<keyword evidence="1" id="KW-0285">Flavoprotein</keyword>
<dbReference type="InterPro" id="IPR001155">
    <property type="entry name" value="OxRdtase_FMN_N"/>
</dbReference>
<dbReference type="SUPFAM" id="SSF51395">
    <property type="entry name" value="FMN-linked oxidoreductases"/>
    <property type="match status" value="1"/>
</dbReference>
<dbReference type="GO" id="GO:0010181">
    <property type="term" value="F:FMN binding"/>
    <property type="evidence" value="ECO:0007669"/>
    <property type="project" value="InterPro"/>
</dbReference>
<dbReference type="Proteomes" id="UP000233535">
    <property type="component" value="Unassembled WGS sequence"/>
</dbReference>
<dbReference type="EMBL" id="MVDD01000009">
    <property type="protein sequence ID" value="PKQ62310.1"/>
    <property type="molecule type" value="Genomic_DNA"/>
</dbReference>
<evidence type="ECO:0000259" key="3">
    <source>
        <dbReference type="Pfam" id="PF00724"/>
    </source>
</evidence>
<gene>
    <name evidence="4" type="ORF">BZG02_13450</name>
</gene>
<dbReference type="PANTHER" id="PTHR43656:SF2">
    <property type="entry name" value="BINDING OXIDOREDUCTASE, PUTATIVE (AFU_ORTHOLOGUE AFUA_2G08260)-RELATED"/>
    <property type="match status" value="1"/>
</dbReference>
<dbReference type="OrthoDB" id="9772736at2"/>
<dbReference type="InterPro" id="IPR013785">
    <property type="entry name" value="Aldolase_TIM"/>
</dbReference>
<evidence type="ECO:0000256" key="1">
    <source>
        <dbReference type="ARBA" id="ARBA00022630"/>
    </source>
</evidence>
<evidence type="ECO:0000256" key="2">
    <source>
        <dbReference type="ARBA" id="ARBA00023002"/>
    </source>
</evidence>
<dbReference type="GO" id="GO:0016491">
    <property type="term" value="F:oxidoreductase activity"/>
    <property type="evidence" value="ECO:0007669"/>
    <property type="project" value="UniProtKB-KW"/>
</dbReference>
<keyword evidence="5" id="KW-1185">Reference proteome</keyword>
<dbReference type="InterPro" id="IPR051799">
    <property type="entry name" value="NADH_flavin_oxidoreductase"/>
</dbReference>
<dbReference type="CDD" id="cd02803">
    <property type="entry name" value="OYE_like_FMN_family"/>
    <property type="match status" value="1"/>
</dbReference>
<reference evidence="4 5" key="1">
    <citation type="journal article" date="2017" name="Front. Microbiol.">
        <title>Labilibaculum manganireducens gen. nov., sp. nov. and Labilibaculum filiforme sp. nov., Novel Bacteroidetes Isolated from Subsurface Sediments of the Baltic Sea.</title>
        <authorList>
            <person name="Vandieken V."/>
            <person name="Marshall I.P."/>
            <person name="Niemann H."/>
            <person name="Engelen B."/>
            <person name="Cypionka H."/>
        </authorList>
    </citation>
    <scope>NUCLEOTIDE SEQUENCE [LARGE SCALE GENOMIC DNA]</scope>
    <source>
        <strain evidence="4 5">59.16B</strain>
    </source>
</reference>
<feature type="domain" description="NADH:flavin oxidoreductase/NADH oxidase N-terminal" evidence="3">
    <location>
        <begin position="7"/>
        <end position="328"/>
    </location>
</feature>
<sequence>MNKELAFEPAVVGGIEVKNRIFRSATQEIMPIDGKPSPRMFKMYEDLCEGEVGLIITGASAFSNLDHYPGQITDMKSGHIAELKKLTDSVHQYGTKIVAQIYYAAAQLFFNPEAPVYGPSEYVDPVSGLTATALTKEQISLLVKEFGQAAFVAKEAGFDGVQLHGAHGYVFDKFLDPTYNTRTDEYGGDFENRIRFLTEVIEEIKSRCGKDYPLWIKLTCSDFLPENKGITVEDFLAVGVAISKKGIDAIEVSGGSMTGTYSPLRSKKHAAFHLEEAKRLTEKVDASVIAVGGFREIDVVESALAETKIDAVSIGRALVREPKLIKRWMNGDRSKATCIACNGCFNPNGVQCFFDLTKEEQEKQRPMMEMMRAKD</sequence>
<comment type="caution">
    <text evidence="4">The sequence shown here is derived from an EMBL/GenBank/DDBJ whole genome shotgun (WGS) entry which is preliminary data.</text>
</comment>
<dbReference type="Gene3D" id="3.20.20.70">
    <property type="entry name" value="Aldolase class I"/>
    <property type="match status" value="1"/>
</dbReference>
<dbReference type="Pfam" id="PF00724">
    <property type="entry name" value="Oxidored_FMN"/>
    <property type="match status" value="1"/>
</dbReference>
<name>A0A2N3HW64_9BACT</name>
<accession>A0A2N3HW64</accession>
<organism evidence="4 5">
    <name type="scientific">Labilibaculum filiforme</name>
    <dbReference type="NCBI Taxonomy" id="1940526"/>
    <lineage>
        <taxon>Bacteria</taxon>
        <taxon>Pseudomonadati</taxon>
        <taxon>Bacteroidota</taxon>
        <taxon>Bacteroidia</taxon>
        <taxon>Marinilabiliales</taxon>
        <taxon>Marinifilaceae</taxon>
        <taxon>Labilibaculum</taxon>
    </lineage>
</organism>
<evidence type="ECO:0000313" key="5">
    <source>
        <dbReference type="Proteomes" id="UP000233535"/>
    </source>
</evidence>
<dbReference type="RefSeq" id="WP_101261963.1">
    <property type="nucleotide sequence ID" value="NZ_MVDD01000009.1"/>
</dbReference>
<dbReference type="PANTHER" id="PTHR43656">
    <property type="entry name" value="BINDING OXIDOREDUCTASE, PUTATIVE (AFU_ORTHOLOGUE AFUA_2G08260)-RELATED"/>
    <property type="match status" value="1"/>
</dbReference>
<evidence type="ECO:0000313" key="4">
    <source>
        <dbReference type="EMBL" id="PKQ62310.1"/>
    </source>
</evidence>